<evidence type="ECO:0000313" key="3">
    <source>
        <dbReference type="Proteomes" id="UP001196509"/>
    </source>
</evidence>
<organism evidence="2 3">
    <name type="scientific">Flavimaribacter sediminis</name>
    <dbReference type="NCBI Taxonomy" id="2865987"/>
    <lineage>
        <taxon>Bacteria</taxon>
        <taxon>Pseudomonadati</taxon>
        <taxon>Pseudomonadota</taxon>
        <taxon>Alphaproteobacteria</taxon>
        <taxon>Hyphomicrobiales</taxon>
        <taxon>Rhizobiaceae</taxon>
        <taxon>Flavimaribacter</taxon>
    </lineage>
</organism>
<evidence type="ECO:0000256" key="1">
    <source>
        <dbReference type="SAM" id="SignalP"/>
    </source>
</evidence>
<evidence type="ECO:0000313" key="2">
    <source>
        <dbReference type="EMBL" id="MBW8640465.1"/>
    </source>
</evidence>
<dbReference type="Proteomes" id="UP001196509">
    <property type="component" value="Unassembled WGS sequence"/>
</dbReference>
<feature type="signal peptide" evidence="1">
    <location>
        <begin position="1"/>
        <end position="22"/>
    </location>
</feature>
<name>A0AAE2ZTV6_9HYPH</name>
<feature type="chain" id="PRO_5042133894" evidence="1">
    <location>
        <begin position="23"/>
        <end position="270"/>
    </location>
</feature>
<dbReference type="Pfam" id="PF08904">
    <property type="entry name" value="EipB_like"/>
    <property type="match status" value="1"/>
</dbReference>
<dbReference type="EMBL" id="JAICBX010000006">
    <property type="protein sequence ID" value="MBW8640465.1"/>
    <property type="molecule type" value="Genomic_DNA"/>
</dbReference>
<dbReference type="InterPro" id="IPR015000">
    <property type="entry name" value="EipB-like"/>
</dbReference>
<gene>
    <name evidence="2" type="ORF">K1W69_24955</name>
</gene>
<sequence>MVRLIAAFSVFAIIQQSGVALAGVTEGLAPHRAVYDIELADVSERSRIESMFGRMVYEFGGSPCEGYTVDFRFVSQLDTGASVRVTDQQTQTYEDIENATFSFMTRTYVNDKLDKEVSGNAALEGDATSVRLKLPEPDDLTLAASEFPTAQMITLIEKAKAGEKFFQSRLYDGTEEGREIMLTSNIVGSPRLIEDDDEADAIGSLKDDPVWPVSVAYFDESEQGDGVPIYRISFKLHENGVTRDLVMDYGEFTLKGKLTLLEVFDSESCK</sequence>
<comment type="caution">
    <text evidence="2">The sequence shown here is derived from an EMBL/GenBank/DDBJ whole genome shotgun (WGS) entry which is preliminary data.</text>
</comment>
<dbReference type="AlphaFoldDB" id="A0AAE2ZTV6"/>
<keyword evidence="3" id="KW-1185">Reference proteome</keyword>
<protein>
    <submittedName>
        <fullName evidence="2">Cell envelope integrity EipB family protein</fullName>
    </submittedName>
</protein>
<proteinExistence type="predicted"/>
<keyword evidence="1" id="KW-0732">Signal</keyword>
<accession>A0AAE2ZTV6</accession>
<reference evidence="2" key="1">
    <citation type="submission" date="2021-08" db="EMBL/GenBank/DDBJ databases">
        <title>Hoeflea bacterium WL0058 sp. nov., isolated from the sediment.</title>
        <authorList>
            <person name="Wang L."/>
            <person name="Zhang D."/>
        </authorList>
    </citation>
    <scope>NUCLEOTIDE SEQUENCE</scope>
    <source>
        <strain evidence="2">WL0058</strain>
    </source>
</reference>